<evidence type="ECO:0000256" key="1">
    <source>
        <dbReference type="SAM" id="SignalP"/>
    </source>
</evidence>
<dbReference type="Proteomes" id="UP001526430">
    <property type="component" value="Unassembled WGS sequence"/>
</dbReference>
<dbReference type="EMBL" id="JAPFQI010000011">
    <property type="protein sequence ID" value="MCW8086816.1"/>
    <property type="molecule type" value="Genomic_DNA"/>
</dbReference>
<dbReference type="RefSeq" id="WP_301590941.1">
    <property type="nucleotide sequence ID" value="NZ_JAPFQI010000011.1"/>
</dbReference>
<dbReference type="Pfam" id="PF13531">
    <property type="entry name" value="SBP_bac_11"/>
    <property type="match status" value="1"/>
</dbReference>
<keyword evidence="3" id="KW-1185">Reference proteome</keyword>
<gene>
    <name evidence="2" type="ORF">OF850_14360</name>
</gene>
<proteinExistence type="predicted"/>
<name>A0ABT3NXC0_9PROT</name>
<feature type="chain" id="PRO_5045799865" evidence="1">
    <location>
        <begin position="21"/>
        <end position="254"/>
    </location>
</feature>
<evidence type="ECO:0000313" key="3">
    <source>
        <dbReference type="Proteomes" id="UP001526430"/>
    </source>
</evidence>
<dbReference type="PANTHER" id="PTHR30632">
    <property type="entry name" value="MOLYBDATE-BINDING PERIPLASMIC PROTEIN"/>
    <property type="match status" value="1"/>
</dbReference>
<keyword evidence="1" id="KW-0732">Signal</keyword>
<reference evidence="2 3" key="1">
    <citation type="submission" date="2022-10" db="EMBL/GenBank/DDBJ databases">
        <title>Roseococcus glaciei nov., sp. nov., isolated from glacier.</title>
        <authorList>
            <person name="Liu Q."/>
            <person name="Xin Y.-H."/>
        </authorList>
    </citation>
    <scope>NUCLEOTIDE SEQUENCE [LARGE SCALE GENOMIC DNA]</scope>
    <source>
        <strain evidence="2 3">MDT2-1-1</strain>
    </source>
</reference>
<dbReference type="PANTHER" id="PTHR30632:SF11">
    <property type="entry name" value="BLR4797 PROTEIN"/>
    <property type="match status" value="1"/>
</dbReference>
<comment type="caution">
    <text evidence="2">The sequence shown here is derived from an EMBL/GenBank/DDBJ whole genome shotgun (WGS) entry which is preliminary data.</text>
</comment>
<dbReference type="InterPro" id="IPR050682">
    <property type="entry name" value="ModA/WtpA"/>
</dbReference>
<organism evidence="2 3">
    <name type="scientific">Sabulicella glaciei</name>
    <dbReference type="NCBI Taxonomy" id="2984948"/>
    <lineage>
        <taxon>Bacteria</taxon>
        <taxon>Pseudomonadati</taxon>
        <taxon>Pseudomonadota</taxon>
        <taxon>Alphaproteobacteria</taxon>
        <taxon>Acetobacterales</taxon>
        <taxon>Acetobacteraceae</taxon>
        <taxon>Sabulicella</taxon>
    </lineage>
</organism>
<protein>
    <submittedName>
        <fullName evidence="2">Substrate-binding domain-containing protein</fullName>
    </submittedName>
</protein>
<feature type="signal peptide" evidence="1">
    <location>
        <begin position="1"/>
        <end position="20"/>
    </location>
</feature>
<evidence type="ECO:0000313" key="2">
    <source>
        <dbReference type="EMBL" id="MCW8086816.1"/>
    </source>
</evidence>
<sequence>MLRRLVLLATLILAAPAPRAAEITVMTSGGFNAPYEALAPVFERETGHRLVTLRGASMGAAPDAIPNRLARGEAADVIILAAEALDALAQRGFVRPGSRTDLVASRIGASVRAGGPRWDISTEEGLRRALLEAPSIAYSASASGEYLSRELFARLGLAEVVMPKARRIFSERVGSVVARGDTVLGFQQVSELLPIAGLDFLGPVPDSLQRVTVFSAGIAANAREEEAARALIAFLAGPRAHEAIRAVGLDPIAR</sequence>
<dbReference type="SUPFAM" id="SSF53850">
    <property type="entry name" value="Periplasmic binding protein-like II"/>
    <property type="match status" value="1"/>
</dbReference>
<dbReference type="Gene3D" id="3.40.190.10">
    <property type="entry name" value="Periplasmic binding protein-like II"/>
    <property type="match status" value="2"/>
</dbReference>
<accession>A0ABT3NXC0</accession>